<evidence type="ECO:0000256" key="2">
    <source>
        <dbReference type="ARBA" id="ARBA00022475"/>
    </source>
</evidence>
<evidence type="ECO:0000313" key="11">
    <source>
        <dbReference type="EMBL" id="KAL2912601.1"/>
    </source>
</evidence>
<dbReference type="InterPro" id="IPR046530">
    <property type="entry name" value="BIM1-like_dom"/>
</dbReference>
<evidence type="ECO:0000256" key="7">
    <source>
        <dbReference type="ARBA" id="ARBA00037868"/>
    </source>
</evidence>
<keyword evidence="12" id="KW-1185">Reference proteome</keyword>
<evidence type="ECO:0000256" key="6">
    <source>
        <dbReference type="ARBA" id="ARBA00023288"/>
    </source>
</evidence>
<dbReference type="InterPro" id="IPR046936">
    <property type="entry name" value="BIM1-like"/>
</dbReference>
<evidence type="ECO:0000256" key="8">
    <source>
        <dbReference type="SAM" id="MobiDB-lite"/>
    </source>
</evidence>
<sequence length="201" mass="19934">MHTPLSLTSALVAAAAAHAVSAHFILTSPPNRGFDELIESQAPCGGFNTTSATRATIGPKTNISLTIADANSSVVVNFGTGENPAAFSVPIGKGSWVARGNFSVPIDLTAANITTAIKGTIQVVLTGGDGVLYQCADVDFNPSATSGTTTGGSTGSSPSVSGTPAATGMPAKAGGSNAAVSTRTVANSALMLLPVLLPLFF</sequence>
<feature type="signal peptide" evidence="9">
    <location>
        <begin position="1"/>
        <end position="22"/>
    </location>
</feature>
<dbReference type="EMBL" id="JADGIZ020000061">
    <property type="protein sequence ID" value="KAL2912601.1"/>
    <property type="molecule type" value="Genomic_DNA"/>
</dbReference>
<evidence type="ECO:0000256" key="1">
    <source>
        <dbReference type="ARBA" id="ARBA00004236"/>
    </source>
</evidence>
<reference evidence="11 12" key="1">
    <citation type="submission" date="2023-09" db="EMBL/GenBank/DDBJ databases">
        <title>Pangenome analysis of Batrachochytrium dendrobatidis and related Chytrids.</title>
        <authorList>
            <person name="Yacoub M.N."/>
            <person name="Stajich J.E."/>
            <person name="James T.Y."/>
        </authorList>
    </citation>
    <scope>NUCLEOTIDE SEQUENCE [LARGE SCALE GENOMIC DNA]</scope>
    <source>
        <strain evidence="11 12">JEL0888</strain>
    </source>
</reference>
<name>A0ABR4MZI6_9FUNG</name>
<keyword evidence="4" id="KW-0472">Membrane</keyword>
<comment type="subcellular location">
    <subcellularLocation>
        <location evidence="1">Cell membrane</location>
    </subcellularLocation>
    <subcellularLocation>
        <location evidence="7">Endomembrane system</location>
        <topology evidence="7">Lipid-anchor</topology>
    </subcellularLocation>
</comment>
<dbReference type="Proteomes" id="UP001527925">
    <property type="component" value="Unassembled WGS sequence"/>
</dbReference>
<dbReference type="PANTHER" id="PTHR34992:SF1">
    <property type="entry name" value="COPPER ACQUISITION FACTOR BIM1-LIKE DOMAIN-CONTAINING PROTEIN"/>
    <property type="match status" value="1"/>
</dbReference>
<evidence type="ECO:0000256" key="4">
    <source>
        <dbReference type="ARBA" id="ARBA00023136"/>
    </source>
</evidence>
<dbReference type="CDD" id="cd21176">
    <property type="entry name" value="LPMO_auxiliary-like"/>
    <property type="match status" value="1"/>
</dbReference>
<evidence type="ECO:0000256" key="5">
    <source>
        <dbReference type="ARBA" id="ARBA00023180"/>
    </source>
</evidence>
<organism evidence="11 12">
    <name type="scientific">Polyrhizophydium stewartii</name>
    <dbReference type="NCBI Taxonomy" id="2732419"/>
    <lineage>
        <taxon>Eukaryota</taxon>
        <taxon>Fungi</taxon>
        <taxon>Fungi incertae sedis</taxon>
        <taxon>Chytridiomycota</taxon>
        <taxon>Chytridiomycota incertae sedis</taxon>
        <taxon>Chytridiomycetes</taxon>
        <taxon>Rhizophydiales</taxon>
        <taxon>Rhizophydiales incertae sedis</taxon>
        <taxon>Polyrhizophydium</taxon>
    </lineage>
</organism>
<dbReference type="PANTHER" id="PTHR34992">
    <property type="entry name" value="HYPHAL ANASTAMOSIS-7 PROTEIN"/>
    <property type="match status" value="1"/>
</dbReference>
<keyword evidence="5" id="KW-0325">Glycoprotein</keyword>
<feature type="domain" description="Copper acquisition factor BIM1-like" evidence="10">
    <location>
        <begin position="21"/>
        <end position="146"/>
    </location>
</feature>
<proteinExistence type="predicted"/>
<comment type="caution">
    <text evidence="11">The sequence shown here is derived from an EMBL/GenBank/DDBJ whole genome shotgun (WGS) entry which is preliminary data.</text>
</comment>
<feature type="region of interest" description="Disordered" evidence="8">
    <location>
        <begin position="146"/>
        <end position="175"/>
    </location>
</feature>
<keyword evidence="3 9" id="KW-0732">Signal</keyword>
<keyword evidence="6" id="KW-0449">Lipoprotein</keyword>
<evidence type="ECO:0000259" key="10">
    <source>
        <dbReference type="Pfam" id="PF20238"/>
    </source>
</evidence>
<feature type="chain" id="PRO_5047404852" description="Copper acquisition factor BIM1-like domain-containing protein" evidence="9">
    <location>
        <begin position="23"/>
        <end position="201"/>
    </location>
</feature>
<accession>A0ABR4MZI6</accession>
<evidence type="ECO:0000256" key="3">
    <source>
        <dbReference type="ARBA" id="ARBA00022729"/>
    </source>
</evidence>
<evidence type="ECO:0000313" key="12">
    <source>
        <dbReference type="Proteomes" id="UP001527925"/>
    </source>
</evidence>
<feature type="compositionally biased region" description="Low complexity" evidence="8">
    <location>
        <begin position="155"/>
        <end position="167"/>
    </location>
</feature>
<keyword evidence="2" id="KW-1003">Cell membrane</keyword>
<protein>
    <recommendedName>
        <fullName evidence="10">Copper acquisition factor BIM1-like domain-containing protein</fullName>
    </recommendedName>
</protein>
<dbReference type="Pfam" id="PF20238">
    <property type="entry name" value="BIM1-like_dom"/>
    <property type="match status" value="1"/>
</dbReference>
<gene>
    <name evidence="11" type="ORF">HK105_207909</name>
</gene>
<evidence type="ECO:0000256" key="9">
    <source>
        <dbReference type="SAM" id="SignalP"/>
    </source>
</evidence>